<protein>
    <submittedName>
        <fullName evidence="2">Uncharacterized protein</fullName>
    </submittedName>
</protein>
<dbReference type="EMBL" id="CM035424">
    <property type="protein sequence ID" value="KAH7352330.1"/>
    <property type="molecule type" value="Genomic_DNA"/>
</dbReference>
<dbReference type="Proteomes" id="UP000825935">
    <property type="component" value="Chromosome 19"/>
</dbReference>
<feature type="region of interest" description="Disordered" evidence="1">
    <location>
        <begin position="184"/>
        <end position="204"/>
    </location>
</feature>
<dbReference type="EMBL" id="CM035424">
    <property type="protein sequence ID" value="KAH7352329.1"/>
    <property type="molecule type" value="Genomic_DNA"/>
</dbReference>
<evidence type="ECO:0000313" key="2">
    <source>
        <dbReference type="EMBL" id="KAH7352330.1"/>
    </source>
</evidence>
<evidence type="ECO:0000313" key="3">
    <source>
        <dbReference type="Proteomes" id="UP000825935"/>
    </source>
</evidence>
<organism evidence="2 3">
    <name type="scientific">Ceratopteris richardii</name>
    <name type="common">Triangle waterfern</name>
    <dbReference type="NCBI Taxonomy" id="49495"/>
    <lineage>
        <taxon>Eukaryota</taxon>
        <taxon>Viridiplantae</taxon>
        <taxon>Streptophyta</taxon>
        <taxon>Embryophyta</taxon>
        <taxon>Tracheophyta</taxon>
        <taxon>Polypodiopsida</taxon>
        <taxon>Polypodiidae</taxon>
        <taxon>Polypodiales</taxon>
        <taxon>Pteridineae</taxon>
        <taxon>Pteridaceae</taxon>
        <taxon>Parkerioideae</taxon>
        <taxon>Ceratopteris</taxon>
    </lineage>
</organism>
<evidence type="ECO:0000256" key="1">
    <source>
        <dbReference type="SAM" id="MobiDB-lite"/>
    </source>
</evidence>
<sequence>MPGLRFLPSVMTRTSNPDDGTRRFVEVAAKTFSDFRRLSEGTMLAFDRTRAEVEPIQKSSRIAVVLPGNLIHLSQSADGKLRWNPPSLSVSFLNEGIESSCLSGERGAASVVDPAPVKCGLLKSLTEVNATIGRDNPNCPCEDSISSLTSCCDHIYSDSSKCLDSSDDSNVRHISSRSEQIASSCSEARPFTQADGSASKSSADVRESFPSRMCGLSPYLCSKLKPGRHILGVRRPHNYIRPGQLRHWAIVKSPSLNLAELPDTSVKVKACRNLAF</sequence>
<dbReference type="OrthoDB" id="10567560at2759"/>
<keyword evidence="3" id="KW-1185">Reference proteome</keyword>
<dbReference type="AlphaFoldDB" id="A0A8T2SJY9"/>
<name>A0A8T2SJY9_CERRI</name>
<gene>
    <name evidence="2" type="ORF">KP509_19G040100</name>
</gene>
<reference evidence="2" key="1">
    <citation type="submission" date="2021-08" db="EMBL/GenBank/DDBJ databases">
        <title>WGS assembly of Ceratopteris richardii.</title>
        <authorList>
            <person name="Marchant D.B."/>
            <person name="Chen G."/>
            <person name="Jenkins J."/>
            <person name="Shu S."/>
            <person name="Leebens-Mack J."/>
            <person name="Grimwood J."/>
            <person name="Schmutz J."/>
            <person name="Soltis P."/>
            <person name="Soltis D."/>
            <person name="Chen Z.-H."/>
        </authorList>
    </citation>
    <scope>NUCLEOTIDE SEQUENCE</scope>
    <source>
        <strain evidence="2">Whitten #5841</strain>
        <tissue evidence="2">Leaf</tissue>
    </source>
</reference>
<comment type="caution">
    <text evidence="2">The sequence shown here is derived from an EMBL/GenBank/DDBJ whole genome shotgun (WGS) entry which is preliminary data.</text>
</comment>
<accession>A0A8T2SJY9</accession>
<proteinExistence type="predicted"/>